<keyword evidence="6" id="KW-0539">Nucleus</keyword>
<reference evidence="10 11" key="1">
    <citation type="journal article" date="2018" name="Mol. Biol. Evol.">
        <title>Broad Genomic Sampling Reveals a Smut Pathogenic Ancestry of the Fungal Clade Ustilaginomycotina.</title>
        <authorList>
            <person name="Kijpornyongpan T."/>
            <person name="Mondo S.J."/>
            <person name="Barry K."/>
            <person name="Sandor L."/>
            <person name="Lee J."/>
            <person name="Lipzen A."/>
            <person name="Pangilinan J."/>
            <person name="LaButti K."/>
            <person name="Hainaut M."/>
            <person name="Henrissat B."/>
            <person name="Grigoriev I.V."/>
            <person name="Spatafora J.W."/>
            <person name="Aime M.C."/>
        </authorList>
    </citation>
    <scope>NUCLEOTIDE SEQUENCE [LARGE SCALE GENOMIC DNA]</scope>
    <source>
        <strain evidence="10 11">MCA 3882</strain>
    </source>
</reference>
<evidence type="ECO:0000256" key="3">
    <source>
        <dbReference type="ARBA" id="ARBA00022737"/>
    </source>
</evidence>
<evidence type="ECO:0000313" key="10">
    <source>
        <dbReference type="EMBL" id="PWN32607.1"/>
    </source>
</evidence>
<feature type="domain" description="C2H2-type" evidence="9">
    <location>
        <begin position="220"/>
        <end position="252"/>
    </location>
</feature>
<dbReference type="RefSeq" id="XP_025352909.1">
    <property type="nucleotide sequence ID" value="XM_025502839.1"/>
</dbReference>
<dbReference type="PROSITE" id="PS00028">
    <property type="entry name" value="ZINC_FINGER_C2H2_1"/>
    <property type="match status" value="1"/>
</dbReference>
<keyword evidence="11" id="KW-1185">Reference proteome</keyword>
<feature type="compositionally biased region" description="Low complexity" evidence="8">
    <location>
        <begin position="257"/>
        <end position="277"/>
    </location>
</feature>
<evidence type="ECO:0000256" key="1">
    <source>
        <dbReference type="ARBA" id="ARBA00004123"/>
    </source>
</evidence>
<dbReference type="InterPro" id="IPR036236">
    <property type="entry name" value="Znf_C2H2_sf"/>
</dbReference>
<dbReference type="SMART" id="SM00355">
    <property type="entry name" value="ZnF_C2H2"/>
    <property type="match status" value="3"/>
</dbReference>
<feature type="compositionally biased region" description="Low complexity" evidence="8">
    <location>
        <begin position="98"/>
        <end position="114"/>
    </location>
</feature>
<feature type="region of interest" description="Disordered" evidence="8">
    <location>
        <begin position="240"/>
        <end position="335"/>
    </location>
</feature>
<evidence type="ECO:0000259" key="9">
    <source>
        <dbReference type="PROSITE" id="PS50157"/>
    </source>
</evidence>
<dbReference type="Proteomes" id="UP000245771">
    <property type="component" value="Unassembled WGS sequence"/>
</dbReference>
<dbReference type="SUPFAM" id="SSF57667">
    <property type="entry name" value="beta-beta-alpha zinc fingers"/>
    <property type="match status" value="1"/>
</dbReference>
<keyword evidence="5" id="KW-0862">Zinc</keyword>
<dbReference type="InParanoid" id="A0A316V4X1"/>
<dbReference type="Pfam" id="PF00096">
    <property type="entry name" value="zf-C2H2"/>
    <property type="match status" value="2"/>
</dbReference>
<feature type="region of interest" description="Disordered" evidence="8">
    <location>
        <begin position="57"/>
        <end position="117"/>
    </location>
</feature>
<evidence type="ECO:0000256" key="8">
    <source>
        <dbReference type="SAM" id="MobiDB-lite"/>
    </source>
</evidence>
<dbReference type="Gene3D" id="3.30.160.60">
    <property type="entry name" value="Classic Zinc Finger"/>
    <property type="match status" value="3"/>
</dbReference>
<evidence type="ECO:0000256" key="5">
    <source>
        <dbReference type="ARBA" id="ARBA00022833"/>
    </source>
</evidence>
<gene>
    <name evidence="10" type="ORF">FA14DRAFT_76063</name>
</gene>
<keyword evidence="4 7" id="KW-0863">Zinc-finger</keyword>
<feature type="compositionally biased region" description="Basic and acidic residues" evidence="8">
    <location>
        <begin position="182"/>
        <end position="191"/>
    </location>
</feature>
<keyword evidence="3" id="KW-0677">Repeat</keyword>
<dbReference type="GO" id="GO:0005634">
    <property type="term" value="C:nucleus"/>
    <property type="evidence" value="ECO:0007669"/>
    <property type="project" value="UniProtKB-SubCell"/>
</dbReference>
<dbReference type="InterPro" id="IPR050527">
    <property type="entry name" value="Snail/Krueppel_Znf"/>
</dbReference>
<feature type="domain" description="C2H2-type" evidence="9">
    <location>
        <begin position="125"/>
        <end position="152"/>
    </location>
</feature>
<comment type="subcellular location">
    <subcellularLocation>
        <location evidence="1">Nucleus</location>
    </subcellularLocation>
</comment>
<evidence type="ECO:0000256" key="7">
    <source>
        <dbReference type="PROSITE-ProRule" id="PRU00042"/>
    </source>
</evidence>
<dbReference type="OrthoDB" id="8117402at2759"/>
<dbReference type="PANTHER" id="PTHR24388:SF54">
    <property type="entry name" value="PROTEIN ESCARGOT"/>
    <property type="match status" value="1"/>
</dbReference>
<evidence type="ECO:0000256" key="2">
    <source>
        <dbReference type="ARBA" id="ARBA00022723"/>
    </source>
</evidence>
<dbReference type="AlphaFoldDB" id="A0A316V4X1"/>
<dbReference type="GO" id="GO:0008270">
    <property type="term" value="F:zinc ion binding"/>
    <property type="evidence" value="ECO:0007669"/>
    <property type="project" value="UniProtKB-KW"/>
</dbReference>
<proteinExistence type="predicted"/>
<accession>A0A316V4X1</accession>
<feature type="region of interest" description="Disordered" evidence="8">
    <location>
        <begin position="359"/>
        <end position="383"/>
    </location>
</feature>
<dbReference type="STRING" id="1280837.A0A316V4X1"/>
<feature type="compositionally biased region" description="Polar residues" evidence="8">
    <location>
        <begin position="84"/>
        <end position="97"/>
    </location>
</feature>
<sequence length="383" mass="40583">MAANTQAAVSIADLEAVAQAAMGLDTNGNPLPGNEETHKALAEAVKRLSAVQAATAAAQGGESSSSASIATPTKDSLAKKPTEYSRTTGNYASVPSRSTPQQGSTSTYSGSQQQFDADGTPVKRFQCHLCERAFARAYNLNTHLATHDPDPAKSKPFPCPYPSCKSDGGRSFSRKHDLQRHVASTHEHEPIPDDEEEIDENGVRVSQLAKLGLSTPGRKFRCEECGRAFVRRDALKRHQCMPMPLDHTGPNGEEKSSASTQPSSASSSPAPNAPAGANGIRNGEDLYSNAMPSGLSLYTSTTPQPGQPARKPAPTAAQPKGEPKQELDPPFYPSSITYESLTREVQDMAMHLVAQATKYNQAHSEGGPEAKSEGSVPGKGTKT</sequence>
<name>A0A316V4X1_9BASI</name>
<dbReference type="PROSITE" id="PS50157">
    <property type="entry name" value="ZINC_FINGER_C2H2_2"/>
    <property type="match status" value="2"/>
</dbReference>
<evidence type="ECO:0000256" key="4">
    <source>
        <dbReference type="ARBA" id="ARBA00022771"/>
    </source>
</evidence>
<dbReference type="GO" id="GO:0000981">
    <property type="term" value="F:DNA-binding transcription factor activity, RNA polymerase II-specific"/>
    <property type="evidence" value="ECO:0007669"/>
    <property type="project" value="TreeGrafter"/>
</dbReference>
<dbReference type="GeneID" id="37024620"/>
<feature type="region of interest" description="Disordered" evidence="8">
    <location>
        <begin position="182"/>
        <end position="201"/>
    </location>
</feature>
<dbReference type="PANTHER" id="PTHR24388">
    <property type="entry name" value="ZINC FINGER PROTEIN"/>
    <property type="match status" value="1"/>
</dbReference>
<organism evidence="10 11">
    <name type="scientific">Meira miltonrushii</name>
    <dbReference type="NCBI Taxonomy" id="1280837"/>
    <lineage>
        <taxon>Eukaryota</taxon>
        <taxon>Fungi</taxon>
        <taxon>Dikarya</taxon>
        <taxon>Basidiomycota</taxon>
        <taxon>Ustilaginomycotina</taxon>
        <taxon>Exobasidiomycetes</taxon>
        <taxon>Exobasidiales</taxon>
        <taxon>Brachybasidiaceae</taxon>
        <taxon>Meira</taxon>
    </lineage>
</organism>
<feature type="compositionally biased region" description="Low complexity" evidence="8">
    <location>
        <begin position="57"/>
        <end position="71"/>
    </location>
</feature>
<protein>
    <recommendedName>
        <fullName evidence="9">C2H2-type domain-containing protein</fullName>
    </recommendedName>
</protein>
<evidence type="ECO:0000256" key="6">
    <source>
        <dbReference type="ARBA" id="ARBA00023242"/>
    </source>
</evidence>
<dbReference type="InterPro" id="IPR013087">
    <property type="entry name" value="Znf_C2H2_type"/>
</dbReference>
<keyword evidence="2" id="KW-0479">Metal-binding</keyword>
<evidence type="ECO:0000313" key="11">
    <source>
        <dbReference type="Proteomes" id="UP000245771"/>
    </source>
</evidence>
<dbReference type="EMBL" id="KZ819605">
    <property type="protein sequence ID" value="PWN32607.1"/>
    <property type="molecule type" value="Genomic_DNA"/>
</dbReference>
<dbReference type="GO" id="GO:0000978">
    <property type="term" value="F:RNA polymerase II cis-regulatory region sequence-specific DNA binding"/>
    <property type="evidence" value="ECO:0007669"/>
    <property type="project" value="TreeGrafter"/>
</dbReference>